<evidence type="ECO:0000256" key="5">
    <source>
        <dbReference type="ARBA" id="ARBA00022840"/>
    </source>
</evidence>
<name>A0A165EBF8_9APHY</name>
<dbReference type="PANTHER" id="PTHR24351">
    <property type="entry name" value="RIBOSOMAL PROTEIN S6 KINASE"/>
    <property type="match status" value="1"/>
</dbReference>
<feature type="domain" description="Protein kinase" evidence="6">
    <location>
        <begin position="1"/>
        <end position="267"/>
    </location>
</feature>
<dbReference type="InterPro" id="IPR011009">
    <property type="entry name" value="Kinase-like_dom_sf"/>
</dbReference>
<evidence type="ECO:0000256" key="2">
    <source>
        <dbReference type="ARBA" id="ARBA00022679"/>
    </source>
</evidence>
<keyword evidence="4 7" id="KW-0418">Kinase</keyword>
<dbReference type="InParanoid" id="A0A165EBF8"/>
<keyword evidence="1" id="KW-0723">Serine/threonine-protein kinase</keyword>
<dbReference type="SUPFAM" id="SSF56112">
    <property type="entry name" value="Protein kinase-like (PK-like)"/>
    <property type="match status" value="1"/>
</dbReference>
<dbReference type="Proteomes" id="UP000076871">
    <property type="component" value="Unassembled WGS sequence"/>
</dbReference>
<keyword evidence="3" id="KW-0547">Nucleotide-binding</keyword>
<reference evidence="7 8" key="1">
    <citation type="journal article" date="2016" name="Mol. Biol. Evol.">
        <title>Comparative Genomics of Early-Diverging Mushroom-Forming Fungi Provides Insights into the Origins of Lignocellulose Decay Capabilities.</title>
        <authorList>
            <person name="Nagy L.G."/>
            <person name="Riley R."/>
            <person name="Tritt A."/>
            <person name="Adam C."/>
            <person name="Daum C."/>
            <person name="Floudas D."/>
            <person name="Sun H."/>
            <person name="Yadav J.S."/>
            <person name="Pangilinan J."/>
            <person name="Larsson K.H."/>
            <person name="Matsuura K."/>
            <person name="Barry K."/>
            <person name="Labutti K."/>
            <person name="Kuo R."/>
            <person name="Ohm R.A."/>
            <person name="Bhattacharya S.S."/>
            <person name="Shirouzu T."/>
            <person name="Yoshinaga Y."/>
            <person name="Martin F.M."/>
            <person name="Grigoriev I.V."/>
            <person name="Hibbett D.S."/>
        </authorList>
    </citation>
    <scope>NUCLEOTIDE SEQUENCE [LARGE SCALE GENOMIC DNA]</scope>
    <source>
        <strain evidence="7 8">93-53</strain>
    </source>
</reference>
<dbReference type="Gene3D" id="1.10.510.10">
    <property type="entry name" value="Transferase(Phosphotransferase) domain 1"/>
    <property type="match status" value="1"/>
</dbReference>
<dbReference type="AlphaFoldDB" id="A0A165EBF8"/>
<keyword evidence="8" id="KW-1185">Reference proteome</keyword>
<dbReference type="EMBL" id="KV427623">
    <property type="protein sequence ID" value="KZT06659.1"/>
    <property type="molecule type" value="Genomic_DNA"/>
</dbReference>
<keyword evidence="2" id="KW-0808">Transferase</keyword>
<dbReference type="Gene3D" id="3.30.200.20">
    <property type="entry name" value="Phosphorylase Kinase, domain 1"/>
    <property type="match status" value="1"/>
</dbReference>
<dbReference type="PROSITE" id="PS00108">
    <property type="entry name" value="PROTEIN_KINASE_ST"/>
    <property type="match status" value="1"/>
</dbReference>
<proteinExistence type="predicted"/>
<evidence type="ECO:0000313" key="8">
    <source>
        <dbReference type="Proteomes" id="UP000076871"/>
    </source>
</evidence>
<dbReference type="InterPro" id="IPR000719">
    <property type="entry name" value="Prot_kinase_dom"/>
</dbReference>
<keyword evidence="5" id="KW-0067">ATP-binding</keyword>
<evidence type="ECO:0000256" key="3">
    <source>
        <dbReference type="ARBA" id="ARBA00022741"/>
    </source>
</evidence>
<dbReference type="RefSeq" id="XP_040764399.1">
    <property type="nucleotide sequence ID" value="XM_040906399.1"/>
</dbReference>
<evidence type="ECO:0000256" key="4">
    <source>
        <dbReference type="ARBA" id="ARBA00022777"/>
    </source>
</evidence>
<protein>
    <submittedName>
        <fullName evidence="7">Kinase-like protein</fullName>
    </submittedName>
</protein>
<dbReference type="InterPro" id="IPR008271">
    <property type="entry name" value="Ser/Thr_kinase_AS"/>
</dbReference>
<dbReference type="GO" id="GO:0005524">
    <property type="term" value="F:ATP binding"/>
    <property type="evidence" value="ECO:0007669"/>
    <property type="project" value="UniProtKB-KW"/>
</dbReference>
<dbReference type="SMART" id="SM00220">
    <property type="entry name" value="S_TKc"/>
    <property type="match status" value="1"/>
</dbReference>
<dbReference type="STRING" id="1314785.A0A165EBF8"/>
<dbReference type="GeneID" id="63823428"/>
<evidence type="ECO:0000259" key="6">
    <source>
        <dbReference type="PROSITE" id="PS50011"/>
    </source>
</evidence>
<sequence>MRRIGMGGDRILNGIRQERWFLRLDATFEDSESFFFVTEYAPKGDLWTEMARRKPMPSTDALQFAAEIIHILSLLHDIHRIIHRDFKPENLLIDAAGHLVLADFGIARAFGAHPWESDTSSTSLFSELASGTIDMPVAMEKQEAEENEKHRTRSRDFLPEATRKMCGTAGYMAPEVYAGPSYSYPADIWAAGVVIFKMLTGKLPFGLDRELCTKELFRRTVLQPLEFKINGVEVEIGEDARDLLRKMLEKNPEKRASAQNLKTHPYFLSIDWEKLARRECPGPGMEARRMKHYKKVHVAIPVGKPLDRSGSDDAFISFRWMSPELQEAHRRVRIIPAADNVVNPGRSFDEEKGPKLENVAHKVWWKVKRVASMRFQ</sequence>
<organism evidence="7 8">
    <name type="scientific">Laetiporus sulphureus 93-53</name>
    <dbReference type="NCBI Taxonomy" id="1314785"/>
    <lineage>
        <taxon>Eukaryota</taxon>
        <taxon>Fungi</taxon>
        <taxon>Dikarya</taxon>
        <taxon>Basidiomycota</taxon>
        <taxon>Agaricomycotina</taxon>
        <taxon>Agaricomycetes</taxon>
        <taxon>Polyporales</taxon>
        <taxon>Laetiporus</taxon>
    </lineage>
</organism>
<dbReference type="Pfam" id="PF00069">
    <property type="entry name" value="Pkinase"/>
    <property type="match status" value="2"/>
</dbReference>
<dbReference type="PROSITE" id="PS50011">
    <property type="entry name" value="PROTEIN_KINASE_DOM"/>
    <property type="match status" value="1"/>
</dbReference>
<accession>A0A165EBF8</accession>
<gene>
    <name evidence="7" type="ORF">LAESUDRAFT_700001</name>
</gene>
<evidence type="ECO:0000313" key="7">
    <source>
        <dbReference type="EMBL" id="KZT06659.1"/>
    </source>
</evidence>
<dbReference type="OrthoDB" id="68483at2759"/>
<dbReference type="GO" id="GO:0004674">
    <property type="term" value="F:protein serine/threonine kinase activity"/>
    <property type="evidence" value="ECO:0007669"/>
    <property type="project" value="UniProtKB-KW"/>
</dbReference>
<evidence type="ECO:0000256" key="1">
    <source>
        <dbReference type="ARBA" id="ARBA00022527"/>
    </source>
</evidence>